<proteinExistence type="predicted"/>
<dbReference type="EMBL" id="JABANN010001340">
    <property type="protein sequence ID" value="KAF4650080.1"/>
    <property type="molecule type" value="Genomic_DNA"/>
</dbReference>
<dbReference type="PANTHER" id="PTHR46888">
    <property type="entry name" value="ZINC KNUCKLE DOMAINCONTAINING PROTEIN-RELATED"/>
    <property type="match status" value="1"/>
</dbReference>
<evidence type="ECO:0000313" key="3">
    <source>
        <dbReference type="Proteomes" id="UP000572268"/>
    </source>
</evidence>
<dbReference type="AlphaFoldDB" id="A0A7J6KSP3"/>
<protein>
    <recommendedName>
        <fullName evidence="4">CCHC-type domain-containing protein</fullName>
    </recommendedName>
</protein>
<dbReference type="PANTHER" id="PTHR46888:SF1">
    <property type="entry name" value="RIBONUCLEASE H"/>
    <property type="match status" value="1"/>
</dbReference>
<dbReference type="Gene3D" id="4.10.60.10">
    <property type="entry name" value="Zinc finger, CCHC-type"/>
    <property type="match status" value="1"/>
</dbReference>
<dbReference type="GO" id="GO:0008270">
    <property type="term" value="F:zinc ion binding"/>
    <property type="evidence" value="ECO:0007669"/>
    <property type="project" value="InterPro"/>
</dbReference>
<name>A0A7J6KSP3_PEROL</name>
<dbReference type="Proteomes" id="UP000572268">
    <property type="component" value="Unassembled WGS sequence"/>
</dbReference>
<evidence type="ECO:0008006" key="4">
    <source>
        <dbReference type="Google" id="ProtNLM"/>
    </source>
</evidence>
<gene>
    <name evidence="2" type="ORF">FOL46_001240</name>
</gene>
<sequence length="318" mass="35481">MLTGYVTIEDTEVIAIYDTGADVSLITADCLNYVAPDAVLETNIPNSLSAANGGHLMSQLLSNFKPFSGDGDLDTFLKKYDTICVMQQWDDPTKARNLGLFLEGRAWQVYDDLSEEEKKNYLVVQKTLQKTFSKSAFGSYTAFVKRSLIQGESLESYAAALKRDIKKVLPSNVDPKVMDTLLMCQFLNGLKEEYSRQLRVLSDVNSFDTALAKAKQLINVDRDMRDVPSFSQTPSSSTPLVKEEIAAVGHRNSKKQGRQSSSSRQNGDPSSRYANYVCHECKQRGHIRRFCPLRKNKQQPKSGNADKGQGKSALPREL</sequence>
<comment type="caution">
    <text evidence="2">The sequence shown here is derived from an EMBL/GenBank/DDBJ whole genome shotgun (WGS) entry which is preliminary data.</text>
</comment>
<accession>A0A7J6KSP3</accession>
<evidence type="ECO:0000313" key="2">
    <source>
        <dbReference type="EMBL" id="KAF4650080.1"/>
    </source>
</evidence>
<feature type="compositionally biased region" description="Low complexity" evidence="1">
    <location>
        <begin position="258"/>
        <end position="267"/>
    </location>
</feature>
<dbReference type="GO" id="GO:0003676">
    <property type="term" value="F:nucleic acid binding"/>
    <property type="evidence" value="ECO:0007669"/>
    <property type="project" value="InterPro"/>
</dbReference>
<dbReference type="InterPro" id="IPR036875">
    <property type="entry name" value="Znf_CCHC_sf"/>
</dbReference>
<feature type="region of interest" description="Disordered" evidence="1">
    <location>
        <begin position="248"/>
        <end position="272"/>
    </location>
</feature>
<feature type="region of interest" description="Disordered" evidence="1">
    <location>
        <begin position="291"/>
        <end position="318"/>
    </location>
</feature>
<reference evidence="2 3" key="1">
    <citation type="submission" date="2020-04" db="EMBL/GenBank/DDBJ databases">
        <title>Perkinsus olseni comparative genomics.</title>
        <authorList>
            <person name="Bogema D.R."/>
        </authorList>
    </citation>
    <scope>NUCLEOTIDE SEQUENCE [LARGE SCALE GENOMIC DNA]</scope>
    <source>
        <strain evidence="2">ATCC PRA-31</strain>
    </source>
</reference>
<organism evidence="2 3">
    <name type="scientific">Perkinsus olseni</name>
    <name type="common">Perkinsus atlanticus</name>
    <dbReference type="NCBI Taxonomy" id="32597"/>
    <lineage>
        <taxon>Eukaryota</taxon>
        <taxon>Sar</taxon>
        <taxon>Alveolata</taxon>
        <taxon>Perkinsozoa</taxon>
        <taxon>Perkinsea</taxon>
        <taxon>Perkinsida</taxon>
        <taxon>Perkinsidae</taxon>
        <taxon>Perkinsus</taxon>
    </lineage>
</organism>
<evidence type="ECO:0000256" key="1">
    <source>
        <dbReference type="SAM" id="MobiDB-lite"/>
    </source>
</evidence>
<dbReference type="SUPFAM" id="SSF57756">
    <property type="entry name" value="Retrovirus zinc finger-like domains"/>
    <property type="match status" value="1"/>
</dbReference>